<dbReference type="PANTHER" id="PTHR30290:SF9">
    <property type="entry name" value="OLIGOPEPTIDE-BINDING PROTEIN APPA"/>
    <property type="match status" value="1"/>
</dbReference>
<proteinExistence type="inferred from homology"/>
<dbReference type="Proteomes" id="UP000824125">
    <property type="component" value="Unassembled WGS sequence"/>
</dbReference>
<keyword evidence="3 5" id="KW-0732">Signal</keyword>
<dbReference type="PANTHER" id="PTHR30290">
    <property type="entry name" value="PERIPLASMIC BINDING COMPONENT OF ABC TRANSPORTER"/>
    <property type="match status" value="1"/>
</dbReference>
<dbReference type="Pfam" id="PF00496">
    <property type="entry name" value="SBP_bac_5"/>
    <property type="match status" value="1"/>
</dbReference>
<feature type="region of interest" description="Disordered" evidence="4">
    <location>
        <begin position="28"/>
        <end position="47"/>
    </location>
</feature>
<gene>
    <name evidence="7" type="ORF">IAD23_02635</name>
</gene>
<organism evidence="7 8">
    <name type="scientific">Candidatus Scybalenecus merdavium</name>
    <dbReference type="NCBI Taxonomy" id="2840939"/>
    <lineage>
        <taxon>Bacteria</taxon>
        <taxon>Bacillati</taxon>
        <taxon>Bacillota</taxon>
        <taxon>Clostridia</taxon>
        <taxon>Eubacteriales</taxon>
        <taxon>Oscillospiraceae</taxon>
        <taxon>Oscillospiraceae incertae sedis</taxon>
        <taxon>Candidatus Scybalenecus</taxon>
    </lineage>
</organism>
<dbReference type="SUPFAM" id="SSF53850">
    <property type="entry name" value="Periplasmic binding protein-like II"/>
    <property type="match status" value="1"/>
</dbReference>
<dbReference type="PROSITE" id="PS51257">
    <property type="entry name" value="PROKAR_LIPOPROTEIN"/>
    <property type="match status" value="1"/>
</dbReference>
<dbReference type="GO" id="GO:0042597">
    <property type="term" value="C:periplasmic space"/>
    <property type="evidence" value="ECO:0007669"/>
    <property type="project" value="UniProtKB-ARBA"/>
</dbReference>
<feature type="signal peptide" evidence="5">
    <location>
        <begin position="1"/>
        <end position="22"/>
    </location>
</feature>
<keyword evidence="2" id="KW-0813">Transport</keyword>
<dbReference type="Gene3D" id="3.90.76.10">
    <property type="entry name" value="Dipeptide-binding Protein, Domain 1"/>
    <property type="match status" value="1"/>
</dbReference>
<comment type="similarity">
    <text evidence="1">Belongs to the bacterial solute-binding protein 5 family.</text>
</comment>
<accession>A0A9D1SNS1</accession>
<evidence type="ECO:0000256" key="2">
    <source>
        <dbReference type="ARBA" id="ARBA00022448"/>
    </source>
</evidence>
<evidence type="ECO:0000313" key="8">
    <source>
        <dbReference type="Proteomes" id="UP000824125"/>
    </source>
</evidence>
<evidence type="ECO:0000256" key="5">
    <source>
        <dbReference type="SAM" id="SignalP"/>
    </source>
</evidence>
<evidence type="ECO:0000259" key="6">
    <source>
        <dbReference type="Pfam" id="PF00496"/>
    </source>
</evidence>
<dbReference type="PIRSF" id="PIRSF002741">
    <property type="entry name" value="MppA"/>
    <property type="match status" value="1"/>
</dbReference>
<reference evidence="7" key="1">
    <citation type="submission" date="2020-10" db="EMBL/GenBank/DDBJ databases">
        <authorList>
            <person name="Gilroy R."/>
        </authorList>
    </citation>
    <scope>NUCLEOTIDE SEQUENCE</scope>
    <source>
        <strain evidence="7">CHK176-6737</strain>
    </source>
</reference>
<dbReference type="GO" id="GO:0015833">
    <property type="term" value="P:peptide transport"/>
    <property type="evidence" value="ECO:0007669"/>
    <property type="project" value="TreeGrafter"/>
</dbReference>
<dbReference type="CDD" id="cd00995">
    <property type="entry name" value="PBP2_NikA_DppA_OppA_like"/>
    <property type="match status" value="1"/>
</dbReference>
<evidence type="ECO:0000313" key="7">
    <source>
        <dbReference type="EMBL" id="HIU68840.1"/>
    </source>
</evidence>
<dbReference type="EMBL" id="DVNM01000015">
    <property type="protein sequence ID" value="HIU68840.1"/>
    <property type="molecule type" value="Genomic_DNA"/>
</dbReference>
<evidence type="ECO:0000256" key="4">
    <source>
        <dbReference type="SAM" id="MobiDB-lite"/>
    </source>
</evidence>
<dbReference type="GO" id="GO:1904680">
    <property type="term" value="F:peptide transmembrane transporter activity"/>
    <property type="evidence" value="ECO:0007669"/>
    <property type="project" value="TreeGrafter"/>
</dbReference>
<dbReference type="Gene3D" id="3.10.105.10">
    <property type="entry name" value="Dipeptide-binding Protein, Domain 3"/>
    <property type="match status" value="1"/>
</dbReference>
<evidence type="ECO:0000256" key="1">
    <source>
        <dbReference type="ARBA" id="ARBA00005695"/>
    </source>
</evidence>
<feature type="domain" description="Solute-binding protein family 5" evidence="6">
    <location>
        <begin position="92"/>
        <end position="409"/>
    </location>
</feature>
<reference evidence="7" key="2">
    <citation type="journal article" date="2021" name="PeerJ">
        <title>Extensive microbial diversity within the chicken gut microbiome revealed by metagenomics and culture.</title>
        <authorList>
            <person name="Gilroy R."/>
            <person name="Ravi A."/>
            <person name="Getino M."/>
            <person name="Pursley I."/>
            <person name="Horton D.L."/>
            <person name="Alikhan N.F."/>
            <person name="Baker D."/>
            <person name="Gharbi K."/>
            <person name="Hall N."/>
            <person name="Watson M."/>
            <person name="Adriaenssens E.M."/>
            <person name="Foster-Nyarko E."/>
            <person name="Jarju S."/>
            <person name="Secka A."/>
            <person name="Antonio M."/>
            <person name="Oren A."/>
            <person name="Chaudhuri R.R."/>
            <person name="La Ragione R."/>
            <person name="Hildebrand F."/>
            <person name="Pallen M.J."/>
        </authorList>
    </citation>
    <scope>NUCLEOTIDE SEQUENCE</scope>
    <source>
        <strain evidence="7">CHK176-6737</strain>
    </source>
</reference>
<dbReference type="InterPro" id="IPR000914">
    <property type="entry name" value="SBP_5_dom"/>
</dbReference>
<protein>
    <submittedName>
        <fullName evidence="7">ABC transporter substrate-binding protein</fullName>
    </submittedName>
</protein>
<feature type="chain" id="PRO_5039060133" evidence="5">
    <location>
        <begin position="23"/>
        <end position="501"/>
    </location>
</feature>
<dbReference type="InterPro" id="IPR030678">
    <property type="entry name" value="Peptide/Ni-bd"/>
</dbReference>
<name>A0A9D1SNS1_9FIRM</name>
<dbReference type="Gene3D" id="3.40.190.10">
    <property type="entry name" value="Periplasmic binding protein-like II"/>
    <property type="match status" value="1"/>
</dbReference>
<comment type="caution">
    <text evidence="7">The sequence shown here is derived from an EMBL/GenBank/DDBJ whole genome shotgun (WGS) entry which is preliminary data.</text>
</comment>
<dbReference type="AlphaFoldDB" id="A0A9D1SNS1"/>
<dbReference type="GO" id="GO:0043190">
    <property type="term" value="C:ATP-binding cassette (ABC) transporter complex"/>
    <property type="evidence" value="ECO:0007669"/>
    <property type="project" value="InterPro"/>
</dbReference>
<evidence type="ECO:0000256" key="3">
    <source>
        <dbReference type="ARBA" id="ARBA00022729"/>
    </source>
</evidence>
<sequence>MPKCFKKITALFLAGVIALSFAACSSGGESEEDTTVSTQPADTPKSDTPLRISYTKSDSLNPYKAETQNNIVIADLVFDTLFRLDETFSPILELAGSYEFTDATTLNVTYRSGAVFSDGSALQSGDILASFEAAKDSPIYSGTLSGIRSASTGAGSTIVFELAYANPNAASLLTFPILKASEIDSDLPLGSGRYAFDEDDSSNITLVQNTKKENFEPFIQSIRLVNIASSESIANGISIDNIDYAFFSLDDEDAKSIKSQTKQVNINNLVYLGFNTASSSIMSNAALRQAVSLAISRDTIAKSAYHGYALAATSIFNPACTLAEVSAIFAEDSNASAAQQAITQSGADLNKNTVRLIVNRENASRTAAATVIETALEAVGFTVDVRQLSYSDYTQALEKGQYELYLGETKLSDDMCLYPFFQKDGALHYGINENGASAKAYASYMGGSEIETFVSEFASEMPFVPLVYRRGIIGYSKDLHGDMQGIYKNYFSNIEEWYFED</sequence>
<dbReference type="InterPro" id="IPR039424">
    <property type="entry name" value="SBP_5"/>
</dbReference>